<dbReference type="InterPro" id="IPR051906">
    <property type="entry name" value="TolC-like"/>
</dbReference>
<dbReference type="SUPFAM" id="SSF56954">
    <property type="entry name" value="Outer membrane efflux proteins (OEP)"/>
    <property type="match status" value="1"/>
</dbReference>
<dbReference type="EMBL" id="CP047895">
    <property type="protein sequence ID" value="QHL90488.1"/>
    <property type="molecule type" value="Genomic_DNA"/>
</dbReference>
<sequence length="359" mass="37945">MDVEARLPLFDGFRTPNAVRQAQAELESGRAALEATVQQVLLDLLTAAADAHRDRRIRAFAEEQARAVADRLQSTSRLLELREATVTDQSQAQARLAVSEANVLAVEEAVAASAAAFAAVAGRPALVVPALPDLPPIPPNLDEARQLAESSPVVRAARGTAAAAQKAVDVARGAFAPQVDLVGGYEFLTGGVANLFIGRLPNDRSAVYGGVELRVPLFQQGREYAELARARAVRAQRQQQIAASLRETVRDVETAWARWTAATGTIAAAHRAVLAQEQAAQGVRREAVGGGSRTLIDVLDADNELLAARAAMERAVRNEYVARATVLAATGRLALKRPAGGSARLDTVPAAPIRGQSSN</sequence>
<keyword evidence="6" id="KW-0472">Membrane</keyword>
<keyword evidence="3" id="KW-0813">Transport</keyword>
<accession>A0A7Z2NVB7</accession>
<dbReference type="GO" id="GO:0009279">
    <property type="term" value="C:cell outer membrane"/>
    <property type="evidence" value="ECO:0007669"/>
    <property type="project" value="UniProtKB-SubCell"/>
</dbReference>
<protein>
    <submittedName>
        <fullName evidence="8">TolC family protein</fullName>
    </submittedName>
</protein>
<evidence type="ECO:0000256" key="6">
    <source>
        <dbReference type="ARBA" id="ARBA00023136"/>
    </source>
</evidence>
<comment type="similarity">
    <text evidence="2">Belongs to the outer membrane factor (OMF) (TC 1.B.17) family.</text>
</comment>
<proteinExistence type="inferred from homology"/>
<dbReference type="PANTHER" id="PTHR30026:SF22">
    <property type="entry name" value="OUTER MEMBRANE EFFLUX PROTEIN"/>
    <property type="match status" value="1"/>
</dbReference>
<dbReference type="InterPro" id="IPR003423">
    <property type="entry name" value="OMP_efflux"/>
</dbReference>
<evidence type="ECO:0000256" key="4">
    <source>
        <dbReference type="ARBA" id="ARBA00022452"/>
    </source>
</evidence>
<evidence type="ECO:0000256" key="2">
    <source>
        <dbReference type="ARBA" id="ARBA00007613"/>
    </source>
</evidence>
<organism evidence="8 9">
    <name type="scientific">Sphingomonas changnyeongensis</name>
    <dbReference type="NCBI Taxonomy" id="2698679"/>
    <lineage>
        <taxon>Bacteria</taxon>
        <taxon>Pseudomonadati</taxon>
        <taxon>Pseudomonadota</taxon>
        <taxon>Alphaproteobacteria</taxon>
        <taxon>Sphingomonadales</taxon>
        <taxon>Sphingomonadaceae</taxon>
        <taxon>Sphingomonas</taxon>
    </lineage>
</organism>
<evidence type="ECO:0000256" key="7">
    <source>
        <dbReference type="ARBA" id="ARBA00023237"/>
    </source>
</evidence>
<dbReference type="Proteomes" id="UP000464468">
    <property type="component" value="Chromosome"/>
</dbReference>
<keyword evidence="9" id="KW-1185">Reference proteome</keyword>
<dbReference type="GO" id="GO:0015562">
    <property type="term" value="F:efflux transmembrane transporter activity"/>
    <property type="evidence" value="ECO:0007669"/>
    <property type="project" value="InterPro"/>
</dbReference>
<reference evidence="8 9" key="1">
    <citation type="submission" date="2020-01" db="EMBL/GenBank/DDBJ databases">
        <title>Sphingomonas sp. C33 whole genome sequece.</title>
        <authorList>
            <person name="Park C."/>
        </authorList>
    </citation>
    <scope>NUCLEOTIDE SEQUENCE [LARGE SCALE GENOMIC DNA]</scope>
    <source>
        <strain evidence="8 9">C33</strain>
    </source>
</reference>
<keyword evidence="7" id="KW-0998">Cell outer membrane</keyword>
<comment type="subcellular location">
    <subcellularLocation>
        <location evidence="1">Cell outer membrane</location>
    </subcellularLocation>
</comment>
<dbReference type="KEGG" id="schy:GVO57_06105"/>
<evidence type="ECO:0000256" key="3">
    <source>
        <dbReference type="ARBA" id="ARBA00022448"/>
    </source>
</evidence>
<evidence type="ECO:0000256" key="1">
    <source>
        <dbReference type="ARBA" id="ARBA00004442"/>
    </source>
</evidence>
<dbReference type="AlphaFoldDB" id="A0A7Z2NVB7"/>
<gene>
    <name evidence="8" type="ORF">GVO57_06105</name>
</gene>
<dbReference type="RefSeq" id="WP_160592416.1">
    <property type="nucleotide sequence ID" value="NZ_CP047895.1"/>
</dbReference>
<dbReference type="GO" id="GO:0015288">
    <property type="term" value="F:porin activity"/>
    <property type="evidence" value="ECO:0007669"/>
    <property type="project" value="TreeGrafter"/>
</dbReference>
<evidence type="ECO:0000313" key="8">
    <source>
        <dbReference type="EMBL" id="QHL90488.1"/>
    </source>
</evidence>
<evidence type="ECO:0000256" key="5">
    <source>
        <dbReference type="ARBA" id="ARBA00022692"/>
    </source>
</evidence>
<keyword evidence="5" id="KW-0812">Transmembrane</keyword>
<evidence type="ECO:0000313" key="9">
    <source>
        <dbReference type="Proteomes" id="UP000464468"/>
    </source>
</evidence>
<keyword evidence="4" id="KW-1134">Transmembrane beta strand</keyword>
<dbReference type="Gene3D" id="1.20.1600.10">
    <property type="entry name" value="Outer membrane efflux proteins (OEP)"/>
    <property type="match status" value="1"/>
</dbReference>
<name>A0A7Z2NVB7_9SPHN</name>
<dbReference type="GO" id="GO:1990281">
    <property type="term" value="C:efflux pump complex"/>
    <property type="evidence" value="ECO:0007669"/>
    <property type="project" value="TreeGrafter"/>
</dbReference>
<dbReference type="Pfam" id="PF02321">
    <property type="entry name" value="OEP"/>
    <property type="match status" value="1"/>
</dbReference>
<dbReference type="PANTHER" id="PTHR30026">
    <property type="entry name" value="OUTER MEMBRANE PROTEIN TOLC"/>
    <property type="match status" value="1"/>
</dbReference>